<dbReference type="AlphaFoldDB" id="A0A1G2CF74"/>
<dbReference type="Proteomes" id="UP000178880">
    <property type="component" value="Unassembled WGS sequence"/>
</dbReference>
<proteinExistence type="predicted"/>
<reference evidence="1 2" key="1">
    <citation type="journal article" date="2016" name="Nat. Commun.">
        <title>Thousands of microbial genomes shed light on interconnected biogeochemical processes in an aquifer system.</title>
        <authorList>
            <person name="Anantharaman K."/>
            <person name="Brown C.T."/>
            <person name="Hug L.A."/>
            <person name="Sharon I."/>
            <person name="Castelle C.J."/>
            <person name="Probst A.J."/>
            <person name="Thomas B.C."/>
            <person name="Singh A."/>
            <person name="Wilkins M.J."/>
            <person name="Karaoz U."/>
            <person name="Brodie E.L."/>
            <person name="Williams K.H."/>
            <person name="Hubbard S.S."/>
            <person name="Banfield J.F."/>
        </authorList>
    </citation>
    <scope>NUCLEOTIDE SEQUENCE [LARGE SCALE GENOMIC DNA]</scope>
</reference>
<dbReference type="Gene3D" id="3.40.50.150">
    <property type="entry name" value="Vaccinia Virus protein VP39"/>
    <property type="match status" value="1"/>
</dbReference>
<gene>
    <name evidence="1" type="ORF">A2945_02740</name>
</gene>
<protein>
    <recommendedName>
        <fullName evidence="3">Methyltransferase</fullName>
    </recommendedName>
</protein>
<evidence type="ECO:0008006" key="3">
    <source>
        <dbReference type="Google" id="ProtNLM"/>
    </source>
</evidence>
<evidence type="ECO:0000313" key="2">
    <source>
        <dbReference type="Proteomes" id="UP000178880"/>
    </source>
</evidence>
<dbReference type="EMBL" id="MHLA01000013">
    <property type="protein sequence ID" value="OGY99886.1"/>
    <property type="molecule type" value="Genomic_DNA"/>
</dbReference>
<evidence type="ECO:0000313" key="1">
    <source>
        <dbReference type="EMBL" id="OGY99886.1"/>
    </source>
</evidence>
<name>A0A1G2CF74_9BACT</name>
<comment type="caution">
    <text evidence="1">The sequence shown here is derived from an EMBL/GenBank/DDBJ whole genome shotgun (WGS) entry which is preliminary data.</text>
</comment>
<sequence length="269" mass="30711">MFERNIERLLKVLLNPQIAVKHIWRRIPVGSIELREKFDAFTRPSYAWGVINAAKLARNLGRKSVSVIEFGVAEGYGLMDMEKTALAAEKKYGIEIQVYGFDVGTGNVVSNDFRDMPYYWNPGAYDFGKEYAQKLSNKLKKAELIVGDVRNTVKKLCERRDFAPIGFVSFDLGFFNNTKDALIVFDTDDKNVLPRVLCYFDDVMGDGALHNEFTGELLAIKEFNNDHGDQKIAKVNGFSINRIIKSPWNEGVYALHRFRHADYNRFTGT</sequence>
<accession>A0A1G2CF74</accession>
<dbReference type="InterPro" id="IPR029063">
    <property type="entry name" value="SAM-dependent_MTases_sf"/>
</dbReference>
<organism evidence="1 2">
    <name type="scientific">Candidatus Liptonbacteria bacterium RIFCSPLOWO2_01_FULL_52_25</name>
    <dbReference type="NCBI Taxonomy" id="1798650"/>
    <lineage>
        <taxon>Bacteria</taxon>
        <taxon>Candidatus Liptoniibacteriota</taxon>
    </lineage>
</organism>